<dbReference type="InterPro" id="IPR000014">
    <property type="entry name" value="PAS"/>
</dbReference>
<dbReference type="GO" id="GO:0005829">
    <property type="term" value="C:cytosol"/>
    <property type="evidence" value="ECO:0007669"/>
    <property type="project" value="TreeGrafter"/>
</dbReference>
<keyword evidence="12" id="KW-1185">Reference proteome</keyword>
<evidence type="ECO:0000256" key="2">
    <source>
        <dbReference type="ARBA" id="ARBA00023012"/>
    </source>
</evidence>
<keyword evidence="5" id="KW-0804">Transcription</keyword>
<dbReference type="RefSeq" id="WP_149391848.1">
    <property type="nucleotide sequence ID" value="NZ_SMRS01000012.1"/>
</dbReference>
<dbReference type="NCBIfam" id="TIGR00229">
    <property type="entry name" value="sensory_box"/>
    <property type="match status" value="1"/>
</dbReference>
<dbReference type="OrthoDB" id="9812260at2"/>
<dbReference type="Proteomes" id="UP000325302">
    <property type="component" value="Unassembled WGS sequence"/>
</dbReference>
<dbReference type="SMART" id="SM00331">
    <property type="entry name" value="PP2C_SIG"/>
    <property type="match status" value="1"/>
</dbReference>
<feature type="domain" description="Response regulatory" evidence="8">
    <location>
        <begin position="147"/>
        <end position="266"/>
    </location>
</feature>
<dbReference type="Gene3D" id="3.40.50.2300">
    <property type="match status" value="2"/>
</dbReference>
<dbReference type="Pfam" id="PF00072">
    <property type="entry name" value="Response_reg"/>
    <property type="match status" value="2"/>
</dbReference>
<evidence type="ECO:0000256" key="6">
    <source>
        <dbReference type="PROSITE-ProRule" id="PRU00169"/>
    </source>
</evidence>
<evidence type="ECO:0000313" key="12">
    <source>
        <dbReference type="Proteomes" id="UP000325302"/>
    </source>
</evidence>
<dbReference type="InterPro" id="IPR001610">
    <property type="entry name" value="PAC"/>
</dbReference>
<dbReference type="CDD" id="cd00156">
    <property type="entry name" value="REC"/>
    <property type="match status" value="2"/>
</dbReference>
<dbReference type="InterPro" id="IPR039420">
    <property type="entry name" value="WalR-like"/>
</dbReference>
<dbReference type="PANTHER" id="PTHR48111:SF1">
    <property type="entry name" value="TWO-COMPONENT RESPONSE REGULATOR ORR33"/>
    <property type="match status" value="1"/>
</dbReference>
<dbReference type="GO" id="GO:0000976">
    <property type="term" value="F:transcription cis-regulatory region binding"/>
    <property type="evidence" value="ECO:0007669"/>
    <property type="project" value="TreeGrafter"/>
</dbReference>
<dbReference type="SMART" id="SM00086">
    <property type="entry name" value="PAC"/>
    <property type="match status" value="1"/>
</dbReference>
<sequence length="667" mass="74310">MPNFETAYHILLVEDERTTNTLLSRFFRDRGISCTSVFSLQEAEQVLKTPQDFSLVILDNQLSDGVGFDLLPVLSFHAPRVPVMILTASDDQILMRDYFHAGVTDYLIKPANLDLLLIKCRRLMDAYLHQQRMLKPQVSADASNSPCVLLVEDDLDAAELVRFQLLEEDSRAYEVVLAHSLADVKHLLQAVYLVPEIILCDLNLPDSSGVATVLKIRQLLPEIPLVVLTGLEDKSIGVQAINAGADDYLTKGVDSDVLNRTLQYSLLRGARAAGQRFARAVFAHAHEGILVTNLEGVILDANPAFSLITGYERSEVLGKTPRVLSSGLQPENFYKEMWQTLSVKGFWQGEVLNKHKSGRIYSESLTIVSIKNDQGQKVNYVAFLTDISELKKQKTLLAEKNQMLETLLDERDQEEQIARNVYEHIAISWQKHLPYLTCLYQPAGSFSGDLVLWHEAEDGSFYLASLDATGHGLAAAITLMPITEVFSVMVKKSCSLKELVAELNRKVGKLLPMDRFVTGVLLKIDAKNHLFEVWNGGHPEVLLLDALGRSVNSLRSRNMALGILDDDQLAPEILVGSIEGVHSLLLMSDGILDQTNSAGKSFGQSEVRKAIRLAEDPDFFAQSIMNAYHQFSAQMPRQDDATLCQINLALWRKQLIFPTMHSKGIGI</sequence>
<evidence type="ECO:0000256" key="5">
    <source>
        <dbReference type="ARBA" id="ARBA00023163"/>
    </source>
</evidence>
<protein>
    <submittedName>
        <fullName evidence="11">Response regulator</fullName>
    </submittedName>
</protein>
<dbReference type="CDD" id="cd00130">
    <property type="entry name" value="PAS"/>
    <property type="match status" value="1"/>
</dbReference>
<dbReference type="SUPFAM" id="SSF55785">
    <property type="entry name" value="PYP-like sensor domain (PAS domain)"/>
    <property type="match status" value="1"/>
</dbReference>
<dbReference type="Pfam" id="PF13426">
    <property type="entry name" value="PAS_9"/>
    <property type="match status" value="1"/>
</dbReference>
<dbReference type="InterPro" id="IPR000700">
    <property type="entry name" value="PAS-assoc_C"/>
</dbReference>
<dbReference type="SMART" id="SM00091">
    <property type="entry name" value="PAS"/>
    <property type="match status" value="1"/>
</dbReference>
<evidence type="ECO:0000256" key="7">
    <source>
        <dbReference type="SAM" id="Coils"/>
    </source>
</evidence>
<feature type="domain" description="PAC" evidence="10">
    <location>
        <begin position="347"/>
        <end position="399"/>
    </location>
</feature>
<dbReference type="PROSITE" id="PS50110">
    <property type="entry name" value="RESPONSE_REGULATORY"/>
    <property type="match status" value="2"/>
</dbReference>
<dbReference type="InterPro" id="IPR001932">
    <property type="entry name" value="PPM-type_phosphatase-like_dom"/>
</dbReference>
<dbReference type="InterPro" id="IPR001789">
    <property type="entry name" value="Sig_transdc_resp-reg_receiver"/>
</dbReference>
<dbReference type="Gene3D" id="3.30.450.20">
    <property type="entry name" value="PAS domain"/>
    <property type="match status" value="1"/>
</dbReference>
<dbReference type="PROSITE" id="PS50112">
    <property type="entry name" value="PAS"/>
    <property type="match status" value="1"/>
</dbReference>
<dbReference type="GO" id="GO:0000156">
    <property type="term" value="F:phosphorelay response regulator activity"/>
    <property type="evidence" value="ECO:0007669"/>
    <property type="project" value="TreeGrafter"/>
</dbReference>
<keyword evidence="2" id="KW-0902">Two-component regulatory system</keyword>
<dbReference type="InterPro" id="IPR035965">
    <property type="entry name" value="PAS-like_dom_sf"/>
</dbReference>
<keyword evidence="1 6" id="KW-0597">Phosphoprotein</keyword>
<dbReference type="SMART" id="SM00448">
    <property type="entry name" value="REC"/>
    <property type="match status" value="2"/>
</dbReference>
<dbReference type="Gene3D" id="3.60.40.10">
    <property type="entry name" value="PPM-type phosphatase domain"/>
    <property type="match status" value="1"/>
</dbReference>
<dbReference type="SUPFAM" id="SSF52172">
    <property type="entry name" value="CheY-like"/>
    <property type="match status" value="2"/>
</dbReference>
<dbReference type="AlphaFoldDB" id="A0A5A9VZC6"/>
<feature type="modified residue" description="4-aspartylphosphate" evidence="6">
    <location>
        <position position="201"/>
    </location>
</feature>
<feature type="domain" description="PAS" evidence="9">
    <location>
        <begin position="274"/>
        <end position="332"/>
    </location>
</feature>
<evidence type="ECO:0000313" key="11">
    <source>
        <dbReference type="EMBL" id="KAA0873584.1"/>
    </source>
</evidence>
<evidence type="ECO:0000256" key="1">
    <source>
        <dbReference type="ARBA" id="ARBA00022553"/>
    </source>
</evidence>
<evidence type="ECO:0000259" key="10">
    <source>
        <dbReference type="PROSITE" id="PS50113"/>
    </source>
</evidence>
<keyword evidence="7" id="KW-0175">Coiled coil</keyword>
<name>A0A5A9VZC6_9GAMM</name>
<dbReference type="GO" id="GO:0006355">
    <property type="term" value="P:regulation of DNA-templated transcription"/>
    <property type="evidence" value="ECO:0007669"/>
    <property type="project" value="TreeGrafter"/>
</dbReference>
<feature type="modified residue" description="4-aspartylphosphate" evidence="6">
    <location>
        <position position="59"/>
    </location>
</feature>
<reference evidence="11 12" key="1">
    <citation type="submission" date="2019-03" db="EMBL/GenBank/DDBJ databases">
        <title>Nitrincola sp. nov. isolated from an Indian soda lake.</title>
        <authorList>
            <person name="Joshi A."/>
            <person name="Thite S.V."/>
            <person name="Joseph N."/>
            <person name="Dhotre D."/>
            <person name="Moorthy M."/>
            <person name="Shouche Y.S."/>
        </authorList>
    </citation>
    <scope>NUCLEOTIDE SEQUENCE [LARGE SCALE GENOMIC DNA]</scope>
    <source>
        <strain evidence="11 12">MEB193</strain>
    </source>
</reference>
<dbReference type="EMBL" id="SMRS01000012">
    <property type="protein sequence ID" value="KAA0873584.1"/>
    <property type="molecule type" value="Genomic_DNA"/>
</dbReference>
<keyword evidence="3" id="KW-0805">Transcription regulation</keyword>
<evidence type="ECO:0000256" key="3">
    <source>
        <dbReference type="ARBA" id="ARBA00023015"/>
    </source>
</evidence>
<evidence type="ECO:0000259" key="9">
    <source>
        <dbReference type="PROSITE" id="PS50112"/>
    </source>
</evidence>
<comment type="caution">
    <text evidence="11">The sequence shown here is derived from an EMBL/GenBank/DDBJ whole genome shotgun (WGS) entry which is preliminary data.</text>
</comment>
<dbReference type="GO" id="GO:0032993">
    <property type="term" value="C:protein-DNA complex"/>
    <property type="evidence" value="ECO:0007669"/>
    <property type="project" value="TreeGrafter"/>
</dbReference>
<evidence type="ECO:0000259" key="8">
    <source>
        <dbReference type="PROSITE" id="PS50110"/>
    </source>
</evidence>
<dbReference type="InterPro" id="IPR011006">
    <property type="entry name" value="CheY-like_superfamily"/>
</dbReference>
<dbReference type="InterPro" id="IPR036457">
    <property type="entry name" value="PPM-type-like_dom_sf"/>
</dbReference>
<organism evidence="11 12">
    <name type="scientific">Nitrincola tapanii</name>
    <dbReference type="NCBI Taxonomy" id="1708751"/>
    <lineage>
        <taxon>Bacteria</taxon>
        <taxon>Pseudomonadati</taxon>
        <taxon>Pseudomonadota</taxon>
        <taxon>Gammaproteobacteria</taxon>
        <taxon>Oceanospirillales</taxon>
        <taxon>Oceanospirillaceae</taxon>
        <taxon>Nitrincola</taxon>
    </lineage>
</organism>
<proteinExistence type="predicted"/>
<feature type="domain" description="Response regulatory" evidence="8">
    <location>
        <begin position="9"/>
        <end position="124"/>
    </location>
</feature>
<keyword evidence="4" id="KW-0238">DNA-binding</keyword>
<evidence type="ECO:0000256" key="4">
    <source>
        <dbReference type="ARBA" id="ARBA00023125"/>
    </source>
</evidence>
<dbReference type="PANTHER" id="PTHR48111">
    <property type="entry name" value="REGULATOR OF RPOS"/>
    <property type="match status" value="1"/>
</dbReference>
<accession>A0A5A9VZC6</accession>
<dbReference type="PROSITE" id="PS50113">
    <property type="entry name" value="PAC"/>
    <property type="match status" value="1"/>
</dbReference>
<dbReference type="Pfam" id="PF07228">
    <property type="entry name" value="SpoIIE"/>
    <property type="match status" value="1"/>
</dbReference>
<feature type="coiled-coil region" evidence="7">
    <location>
        <begin position="387"/>
        <end position="417"/>
    </location>
</feature>
<gene>
    <name evidence="11" type="ORF">E1H14_12650</name>
</gene>